<organism evidence="5 6">
    <name type="scientific">Polysphondylium violaceum</name>
    <dbReference type="NCBI Taxonomy" id="133409"/>
    <lineage>
        <taxon>Eukaryota</taxon>
        <taxon>Amoebozoa</taxon>
        <taxon>Evosea</taxon>
        <taxon>Eumycetozoa</taxon>
        <taxon>Dictyostelia</taxon>
        <taxon>Dictyosteliales</taxon>
        <taxon>Dictyosteliaceae</taxon>
        <taxon>Polysphondylium</taxon>
    </lineage>
</organism>
<dbReference type="OrthoDB" id="21043at2759"/>
<dbReference type="PANTHER" id="PTHR11603">
    <property type="entry name" value="AAA FAMILY ATPASE"/>
    <property type="match status" value="1"/>
</dbReference>
<dbReference type="AlphaFoldDB" id="A0A8J4Q5P1"/>
<dbReference type="InterPro" id="IPR041628">
    <property type="entry name" value="ChlI/MoxR_AAA_lid"/>
</dbReference>
<evidence type="ECO:0000256" key="3">
    <source>
        <dbReference type="SAM" id="MobiDB-lite"/>
    </source>
</evidence>
<keyword evidence="6" id="KW-1185">Reference proteome</keyword>
<comment type="caution">
    <text evidence="5">The sequence shown here is derived from an EMBL/GenBank/DDBJ whole genome shotgun (WGS) entry which is preliminary data.</text>
</comment>
<name>A0A8J4Q5P1_9MYCE</name>
<evidence type="ECO:0000313" key="6">
    <source>
        <dbReference type="Proteomes" id="UP000695562"/>
    </source>
</evidence>
<proteinExistence type="predicted"/>
<sequence length="668" mass="74674">MKRAINSIKKFTGRLGFGNRKANDQEENVVVQDVVSEIPSNVVKEPVELDMEEFEQQVQAFKNFILESVIKGTGGTESDDDDELFIEDIENEEDGSGIHHLNAGERSKTIGLSDDFIMSIFTCIIANSNMLIDTSLCQNSSFYFHHHVPTPPTTAAANTFGYNSPPLVAVDKSLDIQSTGSVLAKIIPLMCGLSCAYISCTDNTTSEELVQHLFLTLPTAISRDNSILKKNDSIVNMMAINNNNNNNQGGLTGLERQTSSKAILAQDTQSNSTLSRSTSNTSFGSIPLLQNKELLDTNSPTLTHRRVPNSTPPLDHNYNNNNSNNNQTSSNNQNTSSNQNQSFGSTNKKDYRMVDILIVENIDIAPLPTRYTLLQMMTYRKVAFKGSTYNTPKNFNIIATIKYNNSTNKNIDVEPLSPLILDNFLLNYKLDHPLYIPKFHLFFDPLIYTRESRYILSPTRIQKLREIIQKTYISHDIDQYIRTIIVNLRNHPLITFGPSPRATPNLLLASKSRAILKGQPFVTPTHILNIAPQSLNHRIFLFNPFSNDNEDNLTDGYAIKSKRSPSPLPISSSSQQLHHHHHHHRHLTTPSPDFMQQEMVSEGSSKSMLGKATLLPPPPIHISTPIIENPNTMSASTSIFGKIINTDTAYFDSFQVINIILENLPPPL</sequence>
<feature type="compositionally biased region" description="Low complexity" evidence="3">
    <location>
        <begin position="319"/>
        <end position="342"/>
    </location>
</feature>
<dbReference type="InterPro" id="IPR027417">
    <property type="entry name" value="P-loop_NTPase"/>
</dbReference>
<accession>A0A8J4Q5P1</accession>
<feature type="region of interest" description="Disordered" evidence="3">
    <location>
        <begin position="553"/>
        <end position="591"/>
    </location>
</feature>
<evidence type="ECO:0000256" key="1">
    <source>
        <dbReference type="ARBA" id="ARBA00012825"/>
    </source>
</evidence>
<dbReference type="Gene3D" id="1.10.8.80">
    <property type="entry name" value="Magnesium chelatase subunit I, C-Terminal domain"/>
    <property type="match status" value="1"/>
</dbReference>
<feature type="compositionally biased region" description="Basic residues" evidence="3">
    <location>
        <begin position="577"/>
        <end position="587"/>
    </location>
</feature>
<dbReference type="InterPro" id="IPR052041">
    <property type="entry name" value="Nucleic_acid_metab_PIN/TRAM"/>
</dbReference>
<evidence type="ECO:0000313" key="5">
    <source>
        <dbReference type="EMBL" id="KAF2074411.1"/>
    </source>
</evidence>
<dbReference type="EMBL" id="AJWJ01000148">
    <property type="protein sequence ID" value="KAF2074411.1"/>
    <property type="molecule type" value="Genomic_DNA"/>
</dbReference>
<protein>
    <recommendedName>
        <fullName evidence="1">magnesium chelatase</fullName>
        <ecNumber evidence="1">6.6.1.1</ecNumber>
    </recommendedName>
</protein>
<dbReference type="Pfam" id="PF17863">
    <property type="entry name" value="AAA_lid_2"/>
    <property type="match status" value="1"/>
</dbReference>
<dbReference type="GO" id="GO:0016851">
    <property type="term" value="F:magnesium chelatase activity"/>
    <property type="evidence" value="ECO:0007669"/>
    <property type="project" value="UniProtKB-EC"/>
</dbReference>
<dbReference type="Proteomes" id="UP000695562">
    <property type="component" value="Unassembled WGS sequence"/>
</dbReference>
<gene>
    <name evidence="5" type="ORF">CYY_004267</name>
</gene>
<reference evidence="5" key="1">
    <citation type="submission" date="2020-01" db="EMBL/GenBank/DDBJ databases">
        <title>Development of genomics and gene disruption for Polysphondylium violaceum indicates a role for the polyketide synthase stlB in stalk morphogenesis.</title>
        <authorList>
            <person name="Narita B."/>
            <person name="Kawabe Y."/>
            <person name="Kin K."/>
            <person name="Saito T."/>
            <person name="Gibbs R."/>
            <person name="Kuspa A."/>
            <person name="Muzny D."/>
            <person name="Queller D."/>
            <person name="Richards S."/>
            <person name="Strassman J."/>
            <person name="Sucgang R."/>
            <person name="Worley K."/>
            <person name="Schaap P."/>
        </authorList>
    </citation>
    <scope>NUCLEOTIDE SEQUENCE</scope>
    <source>
        <strain evidence="5">QSvi11</strain>
    </source>
</reference>
<dbReference type="SUPFAM" id="SSF52540">
    <property type="entry name" value="P-loop containing nucleoside triphosphate hydrolases"/>
    <property type="match status" value="1"/>
</dbReference>
<dbReference type="EC" id="6.6.1.1" evidence="1"/>
<evidence type="ECO:0000256" key="2">
    <source>
        <dbReference type="ARBA" id="ARBA00023444"/>
    </source>
</evidence>
<evidence type="ECO:0000259" key="4">
    <source>
        <dbReference type="Pfam" id="PF17863"/>
    </source>
</evidence>
<feature type="region of interest" description="Disordered" evidence="3">
    <location>
        <begin position="298"/>
        <end position="346"/>
    </location>
</feature>
<feature type="domain" description="ChlI/MoxR AAA lid" evidence="4">
    <location>
        <begin position="488"/>
        <end position="550"/>
    </location>
</feature>
<dbReference type="PANTHER" id="PTHR11603:SF132">
    <property type="entry name" value="C2H2-TYPE DOMAIN-CONTAINING PROTEIN"/>
    <property type="match status" value="1"/>
</dbReference>
<comment type="pathway">
    <text evidence="2">Porphyrin-containing compound metabolism.</text>
</comment>
<dbReference type="Gene3D" id="3.40.50.300">
    <property type="entry name" value="P-loop containing nucleotide triphosphate hydrolases"/>
    <property type="match status" value="1"/>
</dbReference>